<reference evidence="1 2" key="1">
    <citation type="submission" date="2020-08" db="EMBL/GenBank/DDBJ databases">
        <title>Genomic Encyclopedia of Type Strains, Phase IV (KMG-IV): sequencing the most valuable type-strain genomes for metagenomic binning, comparative biology and taxonomic classification.</title>
        <authorList>
            <person name="Goeker M."/>
        </authorList>
    </citation>
    <scope>NUCLEOTIDE SEQUENCE [LARGE SCALE GENOMIC DNA]</scope>
    <source>
        <strain evidence="1 2">DSM 7050</strain>
    </source>
</reference>
<dbReference type="RefSeq" id="WP_183264386.1">
    <property type="nucleotide sequence ID" value="NZ_BAAAVZ010000026.1"/>
</dbReference>
<evidence type="ECO:0000313" key="2">
    <source>
        <dbReference type="Proteomes" id="UP000539538"/>
    </source>
</evidence>
<gene>
    <name evidence="1" type="ORF">GGQ99_004769</name>
</gene>
<proteinExistence type="predicted"/>
<comment type="caution">
    <text evidence="1">The sequence shown here is derived from an EMBL/GenBank/DDBJ whole genome shotgun (WGS) entry which is preliminary data.</text>
</comment>
<organism evidence="1 2">
    <name type="scientific">Aminobacter niigataensis</name>
    <dbReference type="NCBI Taxonomy" id="83265"/>
    <lineage>
        <taxon>Bacteria</taxon>
        <taxon>Pseudomonadati</taxon>
        <taxon>Pseudomonadota</taxon>
        <taxon>Alphaproteobacteria</taxon>
        <taxon>Hyphomicrobiales</taxon>
        <taxon>Phyllobacteriaceae</taxon>
        <taxon>Aminobacter</taxon>
    </lineage>
</organism>
<sequence>MNEVNARAVAVMGGFEGQFRKVHKAAWESVCIKGIAQIYPTAFEAEAMAWRALRSHLQGDIVGSGDKASPMRSKAEEQFGAIFRRGRKIEVERR</sequence>
<accession>A0ABR6L860</accession>
<name>A0ABR6L860_9HYPH</name>
<evidence type="ECO:0000313" key="1">
    <source>
        <dbReference type="EMBL" id="MBB4652985.1"/>
    </source>
</evidence>
<dbReference type="Proteomes" id="UP000539538">
    <property type="component" value="Unassembled WGS sequence"/>
</dbReference>
<keyword evidence="2" id="KW-1185">Reference proteome</keyword>
<protein>
    <submittedName>
        <fullName evidence="1">Uncharacterized protein</fullName>
    </submittedName>
</protein>
<dbReference type="EMBL" id="JACHOT010000009">
    <property type="protein sequence ID" value="MBB4652985.1"/>
    <property type="molecule type" value="Genomic_DNA"/>
</dbReference>